<dbReference type="EMBL" id="CABIJS010000703">
    <property type="protein sequence ID" value="VUZ56432.1"/>
    <property type="molecule type" value="Genomic_DNA"/>
</dbReference>
<reference evidence="2 5" key="1">
    <citation type="submission" date="2019-07" db="EMBL/GenBank/DDBJ databases">
        <authorList>
            <person name="Jastrzebski P J."/>
            <person name="Paukszto L."/>
            <person name="Jastrzebski P J."/>
        </authorList>
    </citation>
    <scope>NUCLEOTIDE SEQUENCE [LARGE SCALE GENOMIC DNA]</scope>
    <source>
        <strain evidence="2 5">WMS-il1</strain>
    </source>
</reference>
<dbReference type="EMBL" id="CABIJS010000703">
    <property type="protein sequence ID" value="VUZ56433.1"/>
    <property type="molecule type" value="Genomic_DNA"/>
</dbReference>
<accession>A0A564YFX9</accession>
<protein>
    <submittedName>
        <fullName evidence="2">Uncharacterized protein</fullName>
    </submittedName>
</protein>
<evidence type="ECO:0000313" key="5">
    <source>
        <dbReference type="Proteomes" id="UP000321570"/>
    </source>
</evidence>
<name>A0A564YFX9_HYMDI</name>
<evidence type="ECO:0000313" key="2">
    <source>
        <dbReference type="EMBL" id="VUZ46106.1"/>
    </source>
</evidence>
<dbReference type="EMBL" id="CABIJS010000208">
    <property type="protein sequence ID" value="VUZ46106.1"/>
    <property type="molecule type" value="Genomic_DNA"/>
</dbReference>
<dbReference type="AlphaFoldDB" id="A0A564YFX9"/>
<dbReference type="Proteomes" id="UP000321570">
    <property type="component" value="Unassembled WGS sequence"/>
</dbReference>
<evidence type="ECO:0000313" key="4">
    <source>
        <dbReference type="EMBL" id="VUZ56433.1"/>
    </source>
</evidence>
<evidence type="ECO:0000313" key="1">
    <source>
        <dbReference type="EMBL" id="VUZ46105.1"/>
    </source>
</evidence>
<proteinExistence type="predicted"/>
<organism evidence="2 5">
    <name type="scientific">Hymenolepis diminuta</name>
    <name type="common">Rat tapeworm</name>
    <dbReference type="NCBI Taxonomy" id="6216"/>
    <lineage>
        <taxon>Eukaryota</taxon>
        <taxon>Metazoa</taxon>
        <taxon>Spiralia</taxon>
        <taxon>Lophotrochozoa</taxon>
        <taxon>Platyhelminthes</taxon>
        <taxon>Cestoda</taxon>
        <taxon>Eucestoda</taxon>
        <taxon>Cyclophyllidea</taxon>
        <taxon>Hymenolepididae</taxon>
        <taxon>Hymenolepis</taxon>
    </lineage>
</organism>
<gene>
    <name evidence="4" type="ORF">WMSIL1_LOCUS14050</name>
    <name evidence="3" type="ORF">WMSIL1_LOCUS14054</name>
    <name evidence="2" type="ORF">WMSIL1_LOCUS5957</name>
    <name evidence="1" type="ORF">WMSIL1_LOCUS5959</name>
</gene>
<evidence type="ECO:0000313" key="3">
    <source>
        <dbReference type="EMBL" id="VUZ56432.1"/>
    </source>
</evidence>
<keyword evidence="5" id="KW-1185">Reference proteome</keyword>
<sequence>MRSPVGEAKVDDTILRQSWMKFLPVQMATCLATSTNRASLDELPETADKIQELYAGSRICAVENPAPSPATPQQSDVLTRLLQKIESLCQTSPNLLAAAPQNPEIKSATITGHAEAAPRSVR</sequence>
<dbReference type="EMBL" id="CABIJS010000208">
    <property type="protein sequence ID" value="VUZ46105.1"/>
    <property type="molecule type" value="Genomic_DNA"/>
</dbReference>